<name>A0A4R2IK87_9ACTN</name>
<dbReference type="Pfam" id="PF08445">
    <property type="entry name" value="FR47"/>
    <property type="match status" value="1"/>
</dbReference>
<dbReference type="RefSeq" id="WP_132151639.1">
    <property type="nucleotide sequence ID" value="NZ_SLWR01000008.1"/>
</dbReference>
<dbReference type="AlphaFoldDB" id="A0A4R2IK87"/>
<accession>A0A4R2IK87</accession>
<proteinExistence type="predicted"/>
<dbReference type="InterPro" id="IPR013653">
    <property type="entry name" value="GCN5-like_dom"/>
</dbReference>
<protein>
    <submittedName>
        <fullName evidence="2">FR47-like protein</fullName>
    </submittedName>
</protein>
<reference evidence="2 3" key="1">
    <citation type="journal article" date="2015" name="Stand. Genomic Sci.">
        <title>Genomic Encyclopedia of Bacterial and Archaeal Type Strains, Phase III: the genomes of soil and plant-associated and newly described type strains.</title>
        <authorList>
            <person name="Whitman W.B."/>
            <person name="Woyke T."/>
            <person name="Klenk H.P."/>
            <person name="Zhou Y."/>
            <person name="Lilburn T.G."/>
            <person name="Beck B.J."/>
            <person name="De Vos P."/>
            <person name="Vandamme P."/>
            <person name="Eisen J.A."/>
            <person name="Garrity G."/>
            <person name="Hugenholtz P."/>
            <person name="Kyrpides N.C."/>
        </authorList>
    </citation>
    <scope>NUCLEOTIDE SEQUENCE [LARGE SCALE GENOMIC DNA]</scope>
    <source>
        <strain evidence="2 3">VKM Ac-2541</strain>
    </source>
</reference>
<dbReference type="EMBL" id="SLWR01000008">
    <property type="protein sequence ID" value="TCO45394.1"/>
    <property type="molecule type" value="Genomic_DNA"/>
</dbReference>
<dbReference type="Proteomes" id="UP000295573">
    <property type="component" value="Unassembled WGS sequence"/>
</dbReference>
<keyword evidence="3" id="KW-1185">Reference proteome</keyword>
<sequence length="191" mass="20716">MLEAWVHGWTISRNTAAPVRIPAGYRIDVGLPGHLVRYVLHQYDADLVSRQHQPHTWLKIRGEVPLDKPWQVQQLEYLMTTAALTPATPSSREVEIVRQGSVIDATVRAADGTVAARGKAALTGDSAMFDQIETHPQHRRRGLGRTVMSALSAAAQHAGATTGVLVATEDGRALYTALGWTVDAPITAARL</sequence>
<dbReference type="InterPro" id="IPR000182">
    <property type="entry name" value="GNAT_dom"/>
</dbReference>
<comment type="caution">
    <text evidence="2">The sequence shown here is derived from an EMBL/GenBank/DDBJ whole genome shotgun (WGS) entry which is preliminary data.</text>
</comment>
<feature type="domain" description="N-acetyltransferase" evidence="1">
    <location>
        <begin position="62"/>
        <end position="191"/>
    </location>
</feature>
<evidence type="ECO:0000313" key="2">
    <source>
        <dbReference type="EMBL" id="TCO45394.1"/>
    </source>
</evidence>
<evidence type="ECO:0000259" key="1">
    <source>
        <dbReference type="PROSITE" id="PS51186"/>
    </source>
</evidence>
<organism evidence="2 3">
    <name type="scientific">Kribbella antiqua</name>
    <dbReference type="NCBI Taxonomy" id="2512217"/>
    <lineage>
        <taxon>Bacteria</taxon>
        <taxon>Bacillati</taxon>
        <taxon>Actinomycetota</taxon>
        <taxon>Actinomycetes</taxon>
        <taxon>Propionibacteriales</taxon>
        <taxon>Kribbellaceae</taxon>
        <taxon>Kribbella</taxon>
    </lineage>
</organism>
<gene>
    <name evidence="2" type="ORF">EV646_10816</name>
</gene>
<dbReference type="Gene3D" id="3.40.630.30">
    <property type="match status" value="1"/>
</dbReference>
<dbReference type="OrthoDB" id="4966223at2"/>
<dbReference type="SUPFAM" id="SSF55729">
    <property type="entry name" value="Acyl-CoA N-acyltransferases (Nat)"/>
    <property type="match status" value="1"/>
</dbReference>
<dbReference type="PROSITE" id="PS51186">
    <property type="entry name" value="GNAT"/>
    <property type="match status" value="1"/>
</dbReference>
<dbReference type="GO" id="GO:0016747">
    <property type="term" value="F:acyltransferase activity, transferring groups other than amino-acyl groups"/>
    <property type="evidence" value="ECO:0007669"/>
    <property type="project" value="InterPro"/>
</dbReference>
<dbReference type="InterPro" id="IPR016181">
    <property type="entry name" value="Acyl_CoA_acyltransferase"/>
</dbReference>
<dbReference type="CDD" id="cd04301">
    <property type="entry name" value="NAT_SF"/>
    <property type="match status" value="1"/>
</dbReference>
<evidence type="ECO:0000313" key="3">
    <source>
        <dbReference type="Proteomes" id="UP000295573"/>
    </source>
</evidence>